<dbReference type="AlphaFoldDB" id="A0A4Y2BFB0"/>
<name>A0A4Y2BFB0_ARAVE</name>
<feature type="region of interest" description="Disordered" evidence="1">
    <location>
        <begin position="39"/>
        <end position="80"/>
    </location>
</feature>
<evidence type="ECO:0000313" key="2">
    <source>
        <dbReference type="EMBL" id="GBL90427.1"/>
    </source>
</evidence>
<dbReference type="Proteomes" id="UP000499080">
    <property type="component" value="Unassembled WGS sequence"/>
</dbReference>
<evidence type="ECO:0000313" key="3">
    <source>
        <dbReference type="Proteomes" id="UP000499080"/>
    </source>
</evidence>
<dbReference type="EMBL" id="BGPR01000071">
    <property type="protein sequence ID" value="GBL90427.1"/>
    <property type="molecule type" value="Genomic_DNA"/>
</dbReference>
<proteinExistence type="predicted"/>
<organism evidence="2 3">
    <name type="scientific">Araneus ventricosus</name>
    <name type="common">Orbweaver spider</name>
    <name type="synonym">Epeira ventricosa</name>
    <dbReference type="NCBI Taxonomy" id="182803"/>
    <lineage>
        <taxon>Eukaryota</taxon>
        <taxon>Metazoa</taxon>
        <taxon>Ecdysozoa</taxon>
        <taxon>Arthropoda</taxon>
        <taxon>Chelicerata</taxon>
        <taxon>Arachnida</taxon>
        <taxon>Araneae</taxon>
        <taxon>Araneomorphae</taxon>
        <taxon>Entelegynae</taxon>
        <taxon>Araneoidea</taxon>
        <taxon>Araneidae</taxon>
        <taxon>Araneus</taxon>
    </lineage>
</organism>
<protein>
    <submittedName>
        <fullName evidence="2">Uncharacterized protein</fullName>
    </submittedName>
</protein>
<accession>A0A4Y2BFB0</accession>
<evidence type="ECO:0000256" key="1">
    <source>
        <dbReference type="SAM" id="MobiDB-lite"/>
    </source>
</evidence>
<keyword evidence="3" id="KW-1185">Reference proteome</keyword>
<comment type="caution">
    <text evidence="2">The sequence shown here is derived from an EMBL/GenBank/DDBJ whole genome shotgun (WGS) entry which is preliminary data.</text>
</comment>
<sequence length="80" mass="8787">MKLLTSRIFGARLQTPVYRFSGAGLSRIMNSLRCHTHPDRGIDEFDQEIQQPPPSNVACSSSGSDDKSPPELGLLETINT</sequence>
<reference evidence="2 3" key="1">
    <citation type="journal article" date="2019" name="Sci. Rep.">
        <title>Orb-weaving spider Araneus ventricosus genome elucidates the spidroin gene catalogue.</title>
        <authorList>
            <person name="Kono N."/>
            <person name="Nakamura H."/>
            <person name="Ohtoshi R."/>
            <person name="Moran D.A.P."/>
            <person name="Shinohara A."/>
            <person name="Yoshida Y."/>
            <person name="Fujiwara M."/>
            <person name="Mori M."/>
            <person name="Tomita M."/>
            <person name="Arakawa K."/>
        </authorList>
    </citation>
    <scope>NUCLEOTIDE SEQUENCE [LARGE SCALE GENOMIC DNA]</scope>
</reference>
<gene>
    <name evidence="2" type="ORF">AVEN_178854_1</name>
</gene>